<comment type="similarity">
    <text evidence="1">Belongs to the N(4)/N(6)-methyltransferase family.</text>
</comment>
<dbReference type="RefSeq" id="WP_014073374.1">
    <property type="nucleotide sequence ID" value="NC_015975.1"/>
</dbReference>
<evidence type="ECO:0000259" key="8">
    <source>
        <dbReference type="Pfam" id="PF18273"/>
    </source>
</evidence>
<dbReference type="InterPro" id="IPR002052">
    <property type="entry name" value="DNA_methylase_N6_adenine_CS"/>
</dbReference>
<evidence type="ECO:0000313" key="9">
    <source>
        <dbReference type="EMBL" id="AEN78162.1"/>
    </source>
</evidence>
<dbReference type="GO" id="GO:0003677">
    <property type="term" value="F:DNA binding"/>
    <property type="evidence" value="ECO:0007669"/>
    <property type="project" value="InterPro"/>
</dbReference>
<name>G2SNJ9_LIGR2</name>
<reference evidence="9 10" key="1">
    <citation type="journal article" date="2011" name="Microb. Cell Fact.">
        <title>Genome sequences and comparative genomics of two Lactobacillus ruminis strains from the bovine and human intestinal tracts.</title>
        <authorList>
            <person name="Forde B.M."/>
            <person name="Neville B.A."/>
            <person name="O'Donnell M.M."/>
            <person name="Riboulet-Bisson E."/>
            <person name="Claesson M.J."/>
            <person name="Coghlan A."/>
            <person name="Ross R.P."/>
            <person name="O'Toole P.W."/>
        </authorList>
    </citation>
    <scope>NUCLEOTIDE SEQUENCE [LARGE SCALE GENOMIC DNA]</scope>
    <source>
        <strain evidence="10">ATCC 27782 / RF3</strain>
    </source>
</reference>
<evidence type="ECO:0000313" key="10">
    <source>
        <dbReference type="Proteomes" id="UP000001279"/>
    </source>
</evidence>
<protein>
    <submittedName>
        <fullName evidence="9">Type III restriction-modification system</fullName>
    </submittedName>
</protein>
<proteinExistence type="inferred from homology"/>
<dbReference type="PRINTS" id="PR00506">
    <property type="entry name" value="D21N6MTFRASE"/>
</dbReference>
<dbReference type="PROSITE" id="PS00092">
    <property type="entry name" value="N6_MTASE"/>
    <property type="match status" value="1"/>
</dbReference>
<feature type="domain" description="DNA methylase N-4/N-6" evidence="7">
    <location>
        <begin position="117"/>
        <end position="441"/>
    </location>
</feature>
<dbReference type="InterPro" id="IPR002295">
    <property type="entry name" value="N4/N6-MTase_EcoPI_Mod-like"/>
</dbReference>
<evidence type="ECO:0000256" key="1">
    <source>
        <dbReference type="ARBA" id="ARBA00006594"/>
    </source>
</evidence>
<dbReference type="GO" id="GO:0032259">
    <property type="term" value="P:methylation"/>
    <property type="evidence" value="ECO:0007669"/>
    <property type="project" value="UniProtKB-KW"/>
</dbReference>
<keyword evidence="3" id="KW-0808">Transferase</keyword>
<dbReference type="Pfam" id="PF18273">
    <property type="entry name" value="T3RM_EcoP15I_C"/>
    <property type="match status" value="1"/>
</dbReference>
<dbReference type="InterPro" id="IPR002941">
    <property type="entry name" value="DNA_methylase_N4/N6"/>
</dbReference>
<dbReference type="SUPFAM" id="SSF53335">
    <property type="entry name" value="S-adenosyl-L-methionine-dependent methyltransferases"/>
    <property type="match status" value="1"/>
</dbReference>
<dbReference type="InterPro" id="IPR041405">
    <property type="entry name" value="T3RM_EcoP15I_C"/>
</dbReference>
<keyword evidence="2" id="KW-0489">Methyltransferase</keyword>
<dbReference type="InterPro" id="IPR029063">
    <property type="entry name" value="SAM-dependent_MTases_sf"/>
</dbReference>
<dbReference type="GeneID" id="29803448"/>
<dbReference type="Proteomes" id="UP000001279">
    <property type="component" value="Chromosome"/>
</dbReference>
<gene>
    <name evidence="9" type="ordered locus">LRC_08810</name>
</gene>
<organism evidence="9 10">
    <name type="scientific">Ligilactobacillus ruminis (strain ATCC 27782 / RF3)</name>
    <name type="common">Lactobacillus ruminis</name>
    <dbReference type="NCBI Taxonomy" id="1069534"/>
    <lineage>
        <taxon>Bacteria</taxon>
        <taxon>Bacillati</taxon>
        <taxon>Bacillota</taxon>
        <taxon>Bacilli</taxon>
        <taxon>Lactobacillales</taxon>
        <taxon>Lactobacillaceae</taxon>
        <taxon>Ligilactobacillus</taxon>
    </lineage>
</organism>
<dbReference type="EMBL" id="CP003032">
    <property type="protein sequence ID" value="AEN78162.1"/>
    <property type="molecule type" value="Genomic_DNA"/>
</dbReference>
<keyword evidence="10" id="KW-1185">Reference proteome</keyword>
<dbReference type="Pfam" id="PF01555">
    <property type="entry name" value="N6_N4_Mtase"/>
    <property type="match status" value="1"/>
</dbReference>
<dbReference type="PIRSF" id="PIRSF015855">
    <property type="entry name" value="TypeIII_Mtase_mKpnI"/>
    <property type="match status" value="1"/>
</dbReference>
<keyword evidence="4" id="KW-0949">S-adenosyl-L-methionine</keyword>
<dbReference type="PATRIC" id="fig|1069534.5.peg.959"/>
<evidence type="ECO:0000256" key="6">
    <source>
        <dbReference type="SAM" id="MobiDB-lite"/>
    </source>
</evidence>
<accession>G2SNJ9</accession>
<dbReference type="GO" id="GO:0009307">
    <property type="term" value="P:DNA restriction-modification system"/>
    <property type="evidence" value="ECO:0007669"/>
    <property type="project" value="UniProtKB-KW"/>
</dbReference>
<evidence type="ECO:0000256" key="2">
    <source>
        <dbReference type="ARBA" id="ARBA00022603"/>
    </source>
</evidence>
<feature type="compositionally biased region" description="Polar residues" evidence="6">
    <location>
        <begin position="276"/>
        <end position="288"/>
    </location>
</feature>
<dbReference type="eggNOG" id="COG2189">
    <property type="taxonomic scope" value="Bacteria"/>
</dbReference>
<dbReference type="STRING" id="1069534.LRC_08810"/>
<dbReference type="HOGENOM" id="CLU_020164_2_0_9"/>
<dbReference type="REBASE" id="40143">
    <property type="entry name" value="M.Lru27782ORF8810P"/>
</dbReference>
<dbReference type="Gene3D" id="3.40.50.150">
    <property type="entry name" value="Vaccinia Virus protein VP39"/>
    <property type="match status" value="1"/>
</dbReference>
<dbReference type="KEGG" id="lrm:LRC_08810"/>
<feature type="domain" description="Type III R-M EcoP15I C-terminal" evidence="8">
    <location>
        <begin position="549"/>
        <end position="641"/>
    </location>
</feature>
<evidence type="ECO:0000256" key="3">
    <source>
        <dbReference type="ARBA" id="ARBA00022679"/>
    </source>
</evidence>
<feature type="region of interest" description="Disordered" evidence="6">
    <location>
        <begin position="265"/>
        <end position="288"/>
    </location>
</feature>
<sequence>MKTDNEKYNESVQPNTFFLENLKSKLPDFFSKDGKFDLDKFKSQLQEHNIDELKDGYQLNFIGKDYARRQAGEMPSTVIVPDEIQNNGEGKNSKNLFFTGDNLEVLRHLQTNYAGKVDVIYIDPPYNTGQNDFVYPDRFEYSDEKLKEMFGMDDEQVERLKSIQGKSSHSAWLTFMYPRLSLAKNLLDNFGCIMVSIDENEDINLNELLNEIFGERNFIGQVIRKTRSSANDVINGFNNQHEFLYIYAKNASVFKMTGDLKKFDNYKNPDNDPNGEWTTSDPSAKSGSISTSFEIINPYTGKKDLPPKGRYWSFSKETMNEWIDSGKFVFKKSHKDNERGFFVKRYVKELKSENKKVNSLFGIDNIYMNQYGTKYLRDEIFDNMDMFSSPKPVRFIKKIISYATIKKNSLILDFFAGSSTTADAVMQLNAEDGGRRKFIMVQLPEKTYTVNSDGKEVPTGGGKDAYKAGFKSIDELSRERIKRSATKIREDNNLSEDFDGSFKHYRVVEPTRQTLEEIEDFDINNTDLFNDMVSSFSSDALNVLGNASGEQTIRTTWLAKDGYSFDADVKKVDFAGYEASLVEGSRLYLINDGWTSKNTEDLLNKLGTHQLTVQTIVLFGYSFNIAELRELEIGLKQLDVNINLLKRY</sequence>
<dbReference type="GO" id="GO:0008170">
    <property type="term" value="F:N-methyltransferase activity"/>
    <property type="evidence" value="ECO:0007669"/>
    <property type="project" value="InterPro"/>
</dbReference>
<keyword evidence="5" id="KW-0680">Restriction system</keyword>
<dbReference type="AlphaFoldDB" id="G2SNJ9"/>
<evidence type="ECO:0000256" key="4">
    <source>
        <dbReference type="ARBA" id="ARBA00022691"/>
    </source>
</evidence>
<evidence type="ECO:0000259" key="7">
    <source>
        <dbReference type="Pfam" id="PF01555"/>
    </source>
</evidence>
<evidence type="ECO:0000256" key="5">
    <source>
        <dbReference type="ARBA" id="ARBA00022747"/>
    </source>
</evidence>